<dbReference type="EMBL" id="FUEG01000012">
    <property type="protein sequence ID" value="SJL10622.1"/>
    <property type="molecule type" value="Genomic_DNA"/>
</dbReference>
<sequence>MTNVLPAEVLAQIIEAAWALPLTPLERLRMTTSSVLVSKAFAWEFTRVFSTDIHIFTPSHLNHVIGRLLQRDTVVFRSIDSSFTPAEFCQSISFVLEADPHSSNPVTHPVSQDIHDLMPVLQQFFPSVRRISMNYHNWWYNDSLFARLQLPEQVTELEIVYTHSTRFTQDRLEKFAKLDVIPEYDFPGVEKLTIWGGNRLFNSQIVQACYNARLS</sequence>
<gene>
    <name evidence="1" type="ORF">ARMOST_14012</name>
</gene>
<reference evidence="2" key="1">
    <citation type="journal article" date="2017" name="Nat. Ecol. Evol.">
        <title>Genome expansion and lineage-specific genetic innovations in the forest pathogenic fungi Armillaria.</title>
        <authorList>
            <person name="Sipos G."/>
            <person name="Prasanna A.N."/>
            <person name="Walter M.C."/>
            <person name="O'Connor E."/>
            <person name="Balint B."/>
            <person name="Krizsan K."/>
            <person name="Kiss B."/>
            <person name="Hess J."/>
            <person name="Varga T."/>
            <person name="Slot J."/>
            <person name="Riley R."/>
            <person name="Boka B."/>
            <person name="Rigling D."/>
            <person name="Barry K."/>
            <person name="Lee J."/>
            <person name="Mihaltcheva S."/>
            <person name="LaButti K."/>
            <person name="Lipzen A."/>
            <person name="Waldron R."/>
            <person name="Moloney N.M."/>
            <person name="Sperisen C."/>
            <person name="Kredics L."/>
            <person name="Vagvoelgyi C."/>
            <person name="Patrignani A."/>
            <person name="Fitzpatrick D."/>
            <person name="Nagy I."/>
            <person name="Doyle S."/>
            <person name="Anderson J.B."/>
            <person name="Grigoriev I.V."/>
            <person name="Gueldener U."/>
            <person name="Muensterkoetter M."/>
            <person name="Nagy L.G."/>
        </authorList>
    </citation>
    <scope>NUCLEOTIDE SEQUENCE [LARGE SCALE GENOMIC DNA]</scope>
    <source>
        <strain evidence="2">C18/9</strain>
    </source>
</reference>
<dbReference type="AlphaFoldDB" id="A0A284RPB6"/>
<evidence type="ECO:0000313" key="2">
    <source>
        <dbReference type="Proteomes" id="UP000219338"/>
    </source>
</evidence>
<dbReference type="OMA" id="QIAQACY"/>
<protein>
    <recommendedName>
        <fullName evidence="3">F-box domain-containing protein</fullName>
    </recommendedName>
</protein>
<evidence type="ECO:0000313" key="1">
    <source>
        <dbReference type="EMBL" id="SJL10622.1"/>
    </source>
</evidence>
<keyword evidence="2" id="KW-1185">Reference proteome</keyword>
<proteinExistence type="predicted"/>
<dbReference type="OrthoDB" id="2836053at2759"/>
<name>A0A284RPB6_ARMOS</name>
<dbReference type="Proteomes" id="UP000219338">
    <property type="component" value="Unassembled WGS sequence"/>
</dbReference>
<evidence type="ECO:0008006" key="3">
    <source>
        <dbReference type="Google" id="ProtNLM"/>
    </source>
</evidence>
<accession>A0A284RPB6</accession>
<organism evidence="1 2">
    <name type="scientific">Armillaria ostoyae</name>
    <name type="common">Armillaria root rot fungus</name>
    <dbReference type="NCBI Taxonomy" id="47428"/>
    <lineage>
        <taxon>Eukaryota</taxon>
        <taxon>Fungi</taxon>
        <taxon>Dikarya</taxon>
        <taxon>Basidiomycota</taxon>
        <taxon>Agaricomycotina</taxon>
        <taxon>Agaricomycetes</taxon>
        <taxon>Agaricomycetidae</taxon>
        <taxon>Agaricales</taxon>
        <taxon>Marasmiineae</taxon>
        <taxon>Physalacriaceae</taxon>
        <taxon>Armillaria</taxon>
    </lineage>
</organism>